<dbReference type="InterPro" id="IPR049394">
    <property type="entry name" value="eEFSec_C"/>
</dbReference>
<keyword evidence="5" id="KW-1185">Reference proteome</keyword>
<organism evidence="4 5">
    <name type="scientific">Holothuria leucospilota</name>
    <name type="common">Black long sea cucumber</name>
    <name type="synonym">Mertensiothuria leucospilota</name>
    <dbReference type="NCBI Taxonomy" id="206669"/>
    <lineage>
        <taxon>Eukaryota</taxon>
        <taxon>Metazoa</taxon>
        <taxon>Echinodermata</taxon>
        <taxon>Eleutherozoa</taxon>
        <taxon>Echinozoa</taxon>
        <taxon>Holothuroidea</taxon>
        <taxon>Aspidochirotacea</taxon>
        <taxon>Aspidochirotida</taxon>
        <taxon>Holothuriidae</taxon>
        <taxon>Holothuria</taxon>
    </lineage>
</organism>
<dbReference type="PANTHER" id="PTHR43721">
    <property type="entry name" value="ELONGATION FACTOR TU-RELATED"/>
    <property type="match status" value="1"/>
</dbReference>
<dbReference type="FunFam" id="2.40.30.10:FF:000052">
    <property type="entry name" value="Selenocysteine-specific elongation factor EF-Sec"/>
    <property type="match status" value="1"/>
</dbReference>
<keyword evidence="4" id="KW-0648">Protein biosynthesis</keyword>
<evidence type="ECO:0000313" key="4">
    <source>
        <dbReference type="EMBL" id="KAJ8046387.1"/>
    </source>
</evidence>
<feature type="compositionally biased region" description="Basic and acidic residues" evidence="1">
    <location>
        <begin position="241"/>
        <end position="257"/>
    </location>
</feature>
<feature type="region of interest" description="Disordered" evidence="1">
    <location>
        <begin position="405"/>
        <end position="437"/>
    </location>
</feature>
<dbReference type="SUPFAM" id="SSF50447">
    <property type="entry name" value="Translation proteins"/>
    <property type="match status" value="1"/>
</dbReference>
<evidence type="ECO:0000259" key="2">
    <source>
        <dbReference type="Pfam" id="PF21131"/>
    </source>
</evidence>
<name>A0A9Q1CJA2_HOLLE</name>
<dbReference type="InterPro" id="IPR050055">
    <property type="entry name" value="EF-Tu_GTPase"/>
</dbReference>
<proteinExistence type="predicted"/>
<sequence length="460" mass="51027">MLVVLNKVDLLPPEKKKQQIEKMTKKMLKTLENTCFANSPVIPVAAKPGGPDAPDTSAEGELKRHAYLPERDSSGQLLYSVDHCFGIKGQGTVMTGTMLRGKASINDTVEIPSMQITRKIKSMQMFRQPVESATMGDRVGICVTQFDPKLLERGLVCAPGSLPTIEAGIISVKKISYFRGSCATKAKFHVTMGHETVMARLTFFGGASGHAYPEIDEDKFSFGREYVYQDELLNPPAKSKNTSDKENKPEDSGDQTKDPSIGGLQWALLEFEKAVTCPVNCLVIGSKLDTDIHILFSKHIKLAHSNTCRLAFHGRLLESTSDKDYAINFLPRLRIFKTKSREGIVDRMTDEYNIIGRGLFKKETNIQTFVGLKVKLSTGENGVIEGGFGQSGKFKIRIPDGLKKETSSRLSVSKKKGKKSQKEGEASTAEETSQGHQEPIRIYLQFKRYIYDSGKQMVQT</sequence>
<dbReference type="Gene3D" id="2.40.30.10">
    <property type="entry name" value="Translation factors"/>
    <property type="match status" value="1"/>
</dbReference>
<dbReference type="InterPro" id="IPR009000">
    <property type="entry name" value="Transl_B-barrel_sf"/>
</dbReference>
<dbReference type="AlphaFoldDB" id="A0A9Q1CJA2"/>
<dbReference type="Pfam" id="PF21131">
    <property type="entry name" value="eEFSec_4th"/>
    <property type="match status" value="1"/>
</dbReference>
<dbReference type="PANTHER" id="PTHR43721:SF11">
    <property type="entry name" value="SELENOCYSTEINE-SPECIFIC ELONGATION FACTOR"/>
    <property type="match status" value="1"/>
</dbReference>
<protein>
    <submittedName>
        <fullName evidence="4">Selenocysteine-specific elongation factor</fullName>
    </submittedName>
</protein>
<dbReference type="OrthoDB" id="2067at2759"/>
<accession>A0A9Q1CJA2</accession>
<feature type="domain" description="Selenocysteine-specific elongation factor 3rd" evidence="3">
    <location>
        <begin position="169"/>
        <end position="314"/>
    </location>
</feature>
<dbReference type="GO" id="GO:0003746">
    <property type="term" value="F:translation elongation factor activity"/>
    <property type="evidence" value="ECO:0007669"/>
    <property type="project" value="UniProtKB-KW"/>
</dbReference>
<dbReference type="EMBL" id="JAIZAY010000002">
    <property type="protein sequence ID" value="KAJ8046387.1"/>
    <property type="molecule type" value="Genomic_DNA"/>
</dbReference>
<dbReference type="GO" id="GO:0001514">
    <property type="term" value="P:selenocysteine incorporation"/>
    <property type="evidence" value="ECO:0007669"/>
    <property type="project" value="TreeGrafter"/>
</dbReference>
<keyword evidence="4" id="KW-0251">Elongation factor</keyword>
<evidence type="ECO:0000256" key="1">
    <source>
        <dbReference type="SAM" id="MobiDB-lite"/>
    </source>
</evidence>
<feature type="region of interest" description="Disordered" evidence="1">
    <location>
        <begin position="234"/>
        <end position="259"/>
    </location>
</feature>
<dbReference type="Proteomes" id="UP001152320">
    <property type="component" value="Chromosome 2"/>
</dbReference>
<evidence type="ECO:0000259" key="3">
    <source>
        <dbReference type="Pfam" id="PF21208"/>
    </source>
</evidence>
<comment type="caution">
    <text evidence="4">The sequence shown here is derived from an EMBL/GenBank/DDBJ whole genome shotgun (WGS) entry which is preliminary data.</text>
</comment>
<evidence type="ECO:0000313" key="5">
    <source>
        <dbReference type="Proteomes" id="UP001152320"/>
    </source>
</evidence>
<dbReference type="InterPro" id="IPR049393">
    <property type="entry name" value="eEFSec_III"/>
</dbReference>
<dbReference type="CDD" id="cd03696">
    <property type="entry name" value="SelB_II"/>
    <property type="match status" value="1"/>
</dbReference>
<gene>
    <name evidence="4" type="ORF">HOLleu_05041</name>
</gene>
<feature type="domain" description="Selenocysteine-specific elongation factor C-terminal RIFT" evidence="2">
    <location>
        <begin position="331"/>
        <end position="455"/>
    </location>
</feature>
<reference evidence="4" key="1">
    <citation type="submission" date="2021-10" db="EMBL/GenBank/DDBJ databases">
        <title>Tropical sea cucumber genome reveals ecological adaptation and Cuvierian tubules defense mechanism.</title>
        <authorList>
            <person name="Chen T."/>
        </authorList>
    </citation>
    <scope>NUCLEOTIDE SEQUENCE</scope>
    <source>
        <strain evidence="4">Nanhai2018</strain>
        <tissue evidence="4">Muscle</tissue>
    </source>
</reference>
<dbReference type="CDD" id="cd04094">
    <property type="entry name" value="eSelB_III"/>
    <property type="match status" value="1"/>
</dbReference>
<dbReference type="Pfam" id="PF21208">
    <property type="entry name" value="euk_SelB_III"/>
    <property type="match status" value="1"/>
</dbReference>